<evidence type="ECO:0000313" key="3">
    <source>
        <dbReference type="Proteomes" id="UP001501047"/>
    </source>
</evidence>
<dbReference type="RefSeq" id="WP_343826239.1">
    <property type="nucleotide sequence ID" value="NZ_BAAACI010000006.1"/>
</dbReference>
<evidence type="ECO:0000259" key="1">
    <source>
        <dbReference type="Pfam" id="PF00535"/>
    </source>
</evidence>
<dbReference type="Proteomes" id="UP001501047">
    <property type="component" value="Unassembled WGS sequence"/>
</dbReference>
<protein>
    <recommendedName>
        <fullName evidence="1">Glycosyltransferase 2-like domain-containing protein</fullName>
    </recommendedName>
</protein>
<dbReference type="Gene3D" id="3.90.550.10">
    <property type="entry name" value="Spore Coat Polysaccharide Biosynthesis Protein SpsA, Chain A"/>
    <property type="match status" value="1"/>
</dbReference>
<name>A0ABN1KQ63_CLOSU</name>
<sequence>MSVYFWISKIEKYYFDFIFINDGSADSTLEVIKQLSILDERVKYVSFSRNFGKESAILEL</sequence>
<dbReference type="SUPFAM" id="SSF53448">
    <property type="entry name" value="Nucleotide-diphospho-sugar transferases"/>
    <property type="match status" value="1"/>
</dbReference>
<comment type="caution">
    <text evidence="2">The sequence shown here is derived from an EMBL/GenBank/DDBJ whole genome shotgun (WGS) entry which is preliminary data.</text>
</comment>
<proteinExistence type="predicted"/>
<feature type="domain" description="Glycosyltransferase 2-like" evidence="1">
    <location>
        <begin position="12"/>
        <end position="58"/>
    </location>
</feature>
<evidence type="ECO:0000313" key="2">
    <source>
        <dbReference type="EMBL" id="GAA0773236.1"/>
    </source>
</evidence>
<dbReference type="Pfam" id="PF00535">
    <property type="entry name" value="Glycos_transf_2"/>
    <property type="match status" value="1"/>
</dbReference>
<reference evidence="2 3" key="1">
    <citation type="journal article" date="2019" name="Int. J. Syst. Evol. Microbiol.">
        <title>The Global Catalogue of Microorganisms (GCM) 10K type strain sequencing project: providing services to taxonomists for standard genome sequencing and annotation.</title>
        <authorList>
            <consortium name="The Broad Institute Genomics Platform"/>
            <consortium name="The Broad Institute Genome Sequencing Center for Infectious Disease"/>
            <person name="Wu L."/>
            <person name="Ma J."/>
        </authorList>
    </citation>
    <scope>NUCLEOTIDE SEQUENCE [LARGE SCALE GENOMIC DNA]</scope>
    <source>
        <strain evidence="2 3">JCM 1417</strain>
    </source>
</reference>
<dbReference type="EMBL" id="BAAACI010000006">
    <property type="protein sequence ID" value="GAA0773236.1"/>
    <property type="molecule type" value="Genomic_DNA"/>
</dbReference>
<organism evidence="2 3">
    <name type="scientific">Clostridium subterminale</name>
    <dbReference type="NCBI Taxonomy" id="1550"/>
    <lineage>
        <taxon>Bacteria</taxon>
        <taxon>Bacillati</taxon>
        <taxon>Bacillota</taxon>
        <taxon>Clostridia</taxon>
        <taxon>Eubacteriales</taxon>
        <taxon>Clostridiaceae</taxon>
        <taxon>Clostridium</taxon>
    </lineage>
</organism>
<accession>A0ABN1KQ63</accession>
<dbReference type="InterPro" id="IPR001173">
    <property type="entry name" value="Glyco_trans_2-like"/>
</dbReference>
<dbReference type="InterPro" id="IPR029044">
    <property type="entry name" value="Nucleotide-diphossugar_trans"/>
</dbReference>
<keyword evidence="3" id="KW-1185">Reference proteome</keyword>
<gene>
    <name evidence="2" type="ORF">GCM10008908_21100</name>
</gene>